<name>A0AAU9WSB0_9CNID</name>
<dbReference type="Proteomes" id="UP001159428">
    <property type="component" value="Unassembled WGS sequence"/>
</dbReference>
<reference evidence="2 3" key="1">
    <citation type="submission" date="2022-05" db="EMBL/GenBank/DDBJ databases">
        <authorList>
            <consortium name="Genoscope - CEA"/>
            <person name="William W."/>
        </authorList>
    </citation>
    <scope>NUCLEOTIDE SEQUENCE [LARGE SCALE GENOMIC DNA]</scope>
</reference>
<dbReference type="InterPro" id="IPR013083">
    <property type="entry name" value="Znf_RING/FYVE/PHD"/>
</dbReference>
<comment type="caution">
    <text evidence="2">The sequence shown here is derived from an EMBL/GenBank/DDBJ whole genome shotgun (WGS) entry which is preliminary data.</text>
</comment>
<feature type="region of interest" description="Disordered" evidence="1">
    <location>
        <begin position="71"/>
        <end position="115"/>
    </location>
</feature>
<evidence type="ECO:0008006" key="4">
    <source>
        <dbReference type="Google" id="ProtNLM"/>
    </source>
</evidence>
<dbReference type="EMBL" id="CALNXJ010000020">
    <property type="protein sequence ID" value="CAH3124452.1"/>
    <property type="molecule type" value="Genomic_DNA"/>
</dbReference>
<organism evidence="2 3">
    <name type="scientific">Pocillopora meandrina</name>
    <dbReference type="NCBI Taxonomy" id="46732"/>
    <lineage>
        <taxon>Eukaryota</taxon>
        <taxon>Metazoa</taxon>
        <taxon>Cnidaria</taxon>
        <taxon>Anthozoa</taxon>
        <taxon>Hexacorallia</taxon>
        <taxon>Scleractinia</taxon>
        <taxon>Astrocoeniina</taxon>
        <taxon>Pocilloporidae</taxon>
        <taxon>Pocillopora</taxon>
    </lineage>
</organism>
<dbReference type="SUPFAM" id="SSF57903">
    <property type="entry name" value="FYVE/PHD zinc finger"/>
    <property type="match status" value="1"/>
</dbReference>
<sequence length="185" mass="20218">MASAQLINCIVCDEPVRPRQQGVQCDGCLRWNHRLCNTGISQEAYRTAVRDGVEIDWLCAACAELTSEQEYDSVAVPDSPPPSSPIPTSPTPVSPTAPSPTSSPLPVSPTEASPVAVELSLDDPDPAEIVQQPNQLTFTIIDDATLKRKRKLVDNDGYTYNVKRQCVGATHWQCTVRPKVNIFFP</sequence>
<protein>
    <recommendedName>
        <fullName evidence="4">PHD-type domain-containing protein</fullName>
    </recommendedName>
</protein>
<evidence type="ECO:0000313" key="3">
    <source>
        <dbReference type="Proteomes" id="UP001159428"/>
    </source>
</evidence>
<dbReference type="Gene3D" id="3.30.40.10">
    <property type="entry name" value="Zinc/RING finger domain, C3HC4 (zinc finger)"/>
    <property type="match status" value="1"/>
</dbReference>
<accession>A0AAU9WSB0</accession>
<gene>
    <name evidence="2" type="ORF">PMEA_00011275</name>
</gene>
<proteinExistence type="predicted"/>
<dbReference type="InterPro" id="IPR011011">
    <property type="entry name" value="Znf_FYVE_PHD"/>
</dbReference>
<evidence type="ECO:0000256" key="1">
    <source>
        <dbReference type="SAM" id="MobiDB-lite"/>
    </source>
</evidence>
<feature type="compositionally biased region" description="Pro residues" evidence="1">
    <location>
        <begin position="78"/>
        <end position="107"/>
    </location>
</feature>
<dbReference type="AlphaFoldDB" id="A0AAU9WSB0"/>
<keyword evidence="3" id="KW-1185">Reference proteome</keyword>
<evidence type="ECO:0000313" key="2">
    <source>
        <dbReference type="EMBL" id="CAH3124452.1"/>
    </source>
</evidence>